<evidence type="ECO:0000313" key="3">
    <source>
        <dbReference type="EMBL" id="KAL1498793.1"/>
    </source>
</evidence>
<comment type="caution">
    <text evidence="3">The sequence shown here is derived from an EMBL/GenBank/DDBJ whole genome shotgun (WGS) entry which is preliminary data.</text>
</comment>
<name>A0AB34IIC3_PRYPA</name>
<reference evidence="3 4" key="1">
    <citation type="journal article" date="2024" name="Science">
        <title>Giant polyketide synthase enzymes in the biosynthesis of giant marine polyether toxins.</title>
        <authorList>
            <person name="Fallon T.R."/>
            <person name="Shende V.V."/>
            <person name="Wierzbicki I.H."/>
            <person name="Pendleton A.L."/>
            <person name="Watervoot N.F."/>
            <person name="Auber R.P."/>
            <person name="Gonzalez D.J."/>
            <person name="Wisecaver J.H."/>
            <person name="Moore B.S."/>
        </authorList>
    </citation>
    <scope>NUCLEOTIDE SEQUENCE [LARGE SCALE GENOMIC DNA]</scope>
    <source>
        <strain evidence="3 4">12B1</strain>
    </source>
</reference>
<dbReference type="GO" id="GO:0072546">
    <property type="term" value="C:EMC complex"/>
    <property type="evidence" value="ECO:0007669"/>
    <property type="project" value="InterPro"/>
</dbReference>
<dbReference type="InterPro" id="IPR005366">
    <property type="entry name" value="EMC8/9"/>
</dbReference>
<dbReference type="PROSITE" id="PS50249">
    <property type="entry name" value="MPN"/>
    <property type="match status" value="1"/>
</dbReference>
<dbReference type="PANTHER" id="PTHR12941">
    <property type="entry name" value="ER MEMBRANE PROTEIN COMPLEX"/>
    <property type="match status" value="1"/>
</dbReference>
<dbReference type="CDD" id="cd08060">
    <property type="entry name" value="MPN_UPF0172"/>
    <property type="match status" value="1"/>
</dbReference>
<dbReference type="AlphaFoldDB" id="A0AB34IIC3"/>
<dbReference type="InterPro" id="IPR037518">
    <property type="entry name" value="MPN"/>
</dbReference>
<dbReference type="Proteomes" id="UP001515480">
    <property type="component" value="Unassembled WGS sequence"/>
</dbReference>
<sequence>MAVLALSHDAYCVLFLHACKHPSKAVNGLLIGTVTDGAVRVTKALPLFHSSLALAPMLETALMLADELCKQTGSQLVGYYQANELANDLELGPFGKRIAEKIRSRCPEAAALLLDGSSMHPTIDDLRLVALGADGKKGSAAQPTLENAEERAAKTLAKLSEYISLSLHHELVDFDAHLDDISKDWLNTALL</sequence>
<dbReference type="PANTHER" id="PTHR12941:SF10">
    <property type="entry name" value="ER MEMBRANE PROTEIN COMPLEX SUBUNIT 8_9 HOMOLOG"/>
    <property type="match status" value="1"/>
</dbReference>
<dbReference type="Pfam" id="PF03665">
    <property type="entry name" value="UPF0172"/>
    <property type="match status" value="1"/>
</dbReference>
<comment type="similarity">
    <text evidence="1">Belongs to the EMC8/EMC9 family.</text>
</comment>
<organism evidence="3 4">
    <name type="scientific">Prymnesium parvum</name>
    <name type="common">Toxic golden alga</name>
    <dbReference type="NCBI Taxonomy" id="97485"/>
    <lineage>
        <taxon>Eukaryota</taxon>
        <taxon>Haptista</taxon>
        <taxon>Haptophyta</taxon>
        <taxon>Prymnesiophyceae</taxon>
        <taxon>Prymnesiales</taxon>
        <taxon>Prymnesiaceae</taxon>
        <taxon>Prymnesium</taxon>
    </lineage>
</organism>
<proteinExistence type="inferred from homology"/>
<evidence type="ECO:0000256" key="1">
    <source>
        <dbReference type="ARBA" id="ARBA00007461"/>
    </source>
</evidence>
<feature type="domain" description="MPN" evidence="2">
    <location>
        <begin position="4"/>
        <end position="132"/>
    </location>
</feature>
<keyword evidence="4" id="KW-1185">Reference proteome</keyword>
<dbReference type="EMBL" id="JBGBPQ010000027">
    <property type="protein sequence ID" value="KAL1498793.1"/>
    <property type="molecule type" value="Genomic_DNA"/>
</dbReference>
<protein>
    <recommendedName>
        <fullName evidence="2">MPN domain-containing protein</fullName>
    </recommendedName>
</protein>
<evidence type="ECO:0000259" key="2">
    <source>
        <dbReference type="PROSITE" id="PS50249"/>
    </source>
</evidence>
<accession>A0AB34IIC3</accession>
<evidence type="ECO:0000313" key="4">
    <source>
        <dbReference type="Proteomes" id="UP001515480"/>
    </source>
</evidence>
<gene>
    <name evidence="3" type="ORF">AB1Y20_014100</name>
</gene>